<evidence type="ECO:0000313" key="6">
    <source>
        <dbReference type="Proteomes" id="UP001344632"/>
    </source>
</evidence>
<accession>A0ABU6GYG6</accession>
<protein>
    <submittedName>
        <fullName evidence="5">N-acetylmuramoyl-L-alanine amidase family protein</fullName>
    </submittedName>
</protein>
<dbReference type="Pfam" id="PF07833">
    <property type="entry name" value="Cu_amine_oxidN1"/>
    <property type="match status" value="1"/>
</dbReference>
<keyword evidence="1" id="KW-0378">Hydrolase</keyword>
<evidence type="ECO:0000313" key="5">
    <source>
        <dbReference type="EMBL" id="MEC0243217.1"/>
    </source>
</evidence>
<dbReference type="InterPro" id="IPR021731">
    <property type="entry name" value="AMIN_dom"/>
</dbReference>
<organism evidence="5 6">
    <name type="scientific">Paenibacillus dokdonensis</name>
    <dbReference type="NCBI Taxonomy" id="2567944"/>
    <lineage>
        <taxon>Bacteria</taxon>
        <taxon>Bacillati</taxon>
        <taxon>Bacillota</taxon>
        <taxon>Bacilli</taxon>
        <taxon>Bacillales</taxon>
        <taxon>Paenibacillaceae</taxon>
        <taxon>Paenibacillus</taxon>
    </lineage>
</organism>
<dbReference type="InterPro" id="IPR050695">
    <property type="entry name" value="N-acetylmuramoyl_amidase_3"/>
</dbReference>
<dbReference type="Pfam" id="PF11741">
    <property type="entry name" value="AMIN"/>
    <property type="match status" value="1"/>
</dbReference>
<proteinExistence type="predicted"/>
<dbReference type="InterPro" id="IPR012854">
    <property type="entry name" value="Cu_amine_oxidase-like_N"/>
</dbReference>
<comment type="caution">
    <text evidence="5">The sequence shown here is derived from an EMBL/GenBank/DDBJ whole genome shotgun (WGS) entry which is preliminary data.</text>
</comment>
<dbReference type="CDD" id="cd02696">
    <property type="entry name" value="MurNAc-LAA"/>
    <property type="match status" value="1"/>
</dbReference>
<dbReference type="PANTHER" id="PTHR30404:SF0">
    <property type="entry name" value="N-ACETYLMURAMOYL-L-ALANINE AMIDASE AMIC"/>
    <property type="match status" value="1"/>
</dbReference>
<feature type="region of interest" description="Disordered" evidence="2">
    <location>
        <begin position="152"/>
        <end position="179"/>
    </location>
</feature>
<dbReference type="Gene3D" id="2.60.40.3500">
    <property type="match status" value="1"/>
</dbReference>
<keyword evidence="3" id="KW-0732">Signal</keyword>
<name>A0ABU6GYG6_9BACL</name>
<dbReference type="InterPro" id="IPR002508">
    <property type="entry name" value="MurNAc-LAA_cat"/>
</dbReference>
<dbReference type="Proteomes" id="UP001344632">
    <property type="component" value="Unassembled WGS sequence"/>
</dbReference>
<dbReference type="Pfam" id="PF01520">
    <property type="entry name" value="Amidase_3"/>
    <property type="match status" value="1"/>
</dbReference>
<dbReference type="EMBL" id="JARLKZ010000023">
    <property type="protein sequence ID" value="MEC0243217.1"/>
    <property type="molecule type" value="Genomic_DNA"/>
</dbReference>
<feature type="chain" id="PRO_5046984414" evidence="3">
    <location>
        <begin position="25"/>
        <end position="485"/>
    </location>
</feature>
<evidence type="ECO:0000256" key="2">
    <source>
        <dbReference type="SAM" id="MobiDB-lite"/>
    </source>
</evidence>
<dbReference type="SUPFAM" id="SSF55383">
    <property type="entry name" value="Copper amine oxidase, domain N"/>
    <property type="match status" value="1"/>
</dbReference>
<evidence type="ECO:0000256" key="1">
    <source>
        <dbReference type="ARBA" id="ARBA00022801"/>
    </source>
</evidence>
<feature type="domain" description="MurNAc-LAA" evidence="4">
    <location>
        <begin position="371"/>
        <end position="479"/>
    </location>
</feature>
<dbReference type="Gene3D" id="3.40.630.40">
    <property type="entry name" value="Zn-dependent exopeptidases"/>
    <property type="match status" value="1"/>
</dbReference>
<dbReference type="PANTHER" id="PTHR30404">
    <property type="entry name" value="N-ACETYLMURAMOYL-L-ALANINE AMIDASE"/>
    <property type="match status" value="1"/>
</dbReference>
<dbReference type="RefSeq" id="WP_326090950.1">
    <property type="nucleotide sequence ID" value="NZ_JARLKZ010000023.1"/>
</dbReference>
<dbReference type="SMART" id="SM00646">
    <property type="entry name" value="Ami_3"/>
    <property type="match status" value="1"/>
</dbReference>
<feature type="compositionally biased region" description="Gly residues" evidence="2">
    <location>
        <begin position="152"/>
        <end position="175"/>
    </location>
</feature>
<sequence>MKKFGFMAVLLFVFILAFPHNGQAAAGSAKIFLDDKQLSLSGNAKVENVNGNIMIPFRVVGENLGFDVAWEQKTRTVTIKKDSEVIKLVVNQKTADVNGTKVSLNIAPILRTDTVIVPIRFISEQMGLKVNWDNIKKIVYLYTQEIETGNGDAGTGAGNGGEATPGTGSGNGGSNTGSTAAAQVNGVSFSDNRLMIATNGQAKVNAFKMSGPDRIVIDLENAKFSDTFSSSNTPLDQNSMGSLDVSGYPDVSKVRYSLYNNNPSTVRVVVDLNYAKNYKLTNENGLYIVDLNTSDSGTPSKPIGGSGKKIVVIDAGHGAHDPGTTGVTGKKEKDFNLAIVLKVEKLLKQEPNIDVVLTRSDDTFLELKDRVKIANDLKADVFVSIHANSAGSSAASGSETYYQRDASKAFANVMHKYLVQATGLSDRGVRYGNFHVIRETKMPAVLLEVGYLSNKKDEATLFTESVQQRVAQGVVNGIKEYLGVQ</sequence>
<gene>
    <name evidence="5" type="ORF">P4H66_25720</name>
</gene>
<evidence type="ECO:0000259" key="4">
    <source>
        <dbReference type="SMART" id="SM00646"/>
    </source>
</evidence>
<reference evidence="5 6" key="1">
    <citation type="submission" date="2023-03" db="EMBL/GenBank/DDBJ databases">
        <title>Bacillus Genome Sequencing.</title>
        <authorList>
            <person name="Dunlap C."/>
        </authorList>
    </citation>
    <scope>NUCLEOTIDE SEQUENCE [LARGE SCALE GENOMIC DNA]</scope>
    <source>
        <strain evidence="5 6">BD-525</strain>
    </source>
</reference>
<dbReference type="Gene3D" id="3.30.457.10">
    <property type="entry name" value="Copper amine oxidase-like, N-terminal domain"/>
    <property type="match status" value="1"/>
</dbReference>
<keyword evidence="6" id="KW-1185">Reference proteome</keyword>
<dbReference type="InterPro" id="IPR036582">
    <property type="entry name" value="Mao_N_sf"/>
</dbReference>
<feature type="signal peptide" evidence="3">
    <location>
        <begin position="1"/>
        <end position="24"/>
    </location>
</feature>
<dbReference type="SUPFAM" id="SSF53187">
    <property type="entry name" value="Zn-dependent exopeptidases"/>
    <property type="match status" value="1"/>
</dbReference>
<evidence type="ECO:0000256" key="3">
    <source>
        <dbReference type="SAM" id="SignalP"/>
    </source>
</evidence>